<comment type="caution">
    <text evidence="1">The sequence shown here is derived from an EMBL/GenBank/DDBJ whole genome shotgun (WGS) entry which is preliminary data.</text>
</comment>
<feature type="non-terminal residue" evidence="1">
    <location>
        <position position="1"/>
    </location>
</feature>
<organism evidence="1 2">
    <name type="scientific">Paramarasmius palmivorus</name>
    <dbReference type="NCBI Taxonomy" id="297713"/>
    <lineage>
        <taxon>Eukaryota</taxon>
        <taxon>Fungi</taxon>
        <taxon>Dikarya</taxon>
        <taxon>Basidiomycota</taxon>
        <taxon>Agaricomycotina</taxon>
        <taxon>Agaricomycetes</taxon>
        <taxon>Agaricomycetidae</taxon>
        <taxon>Agaricales</taxon>
        <taxon>Marasmiineae</taxon>
        <taxon>Marasmiaceae</taxon>
        <taxon>Paramarasmius</taxon>
    </lineage>
</organism>
<dbReference type="Proteomes" id="UP001383192">
    <property type="component" value="Unassembled WGS sequence"/>
</dbReference>
<dbReference type="AlphaFoldDB" id="A0AAW0AXY1"/>
<protein>
    <submittedName>
        <fullName evidence="1">Uncharacterized protein</fullName>
    </submittedName>
</protein>
<evidence type="ECO:0000313" key="1">
    <source>
        <dbReference type="EMBL" id="KAK7018100.1"/>
    </source>
</evidence>
<name>A0AAW0AXY1_9AGAR</name>
<proteinExistence type="predicted"/>
<reference evidence="1 2" key="1">
    <citation type="submission" date="2024-01" db="EMBL/GenBank/DDBJ databases">
        <title>A draft genome for a cacao thread blight-causing isolate of Paramarasmius palmivorus.</title>
        <authorList>
            <person name="Baruah I.K."/>
            <person name="Bukari Y."/>
            <person name="Amoako-Attah I."/>
            <person name="Meinhardt L.W."/>
            <person name="Bailey B.A."/>
            <person name="Cohen S.P."/>
        </authorList>
    </citation>
    <scope>NUCLEOTIDE SEQUENCE [LARGE SCALE GENOMIC DNA]</scope>
    <source>
        <strain evidence="1 2">GH-12</strain>
    </source>
</reference>
<evidence type="ECO:0000313" key="2">
    <source>
        <dbReference type="Proteomes" id="UP001383192"/>
    </source>
</evidence>
<gene>
    <name evidence="1" type="ORF">VNI00_018359</name>
</gene>
<sequence>GGKVKQRSLEALLEHRREIIASHKRLVEVQTLPWLALKESDQRLDCDLAAQIRRCLRVTLAIAFIHITFAKAGPRRLLYTEDHINCLMLH</sequence>
<dbReference type="EMBL" id="JAYKXP010000228">
    <property type="protein sequence ID" value="KAK7018100.1"/>
    <property type="molecule type" value="Genomic_DNA"/>
</dbReference>
<accession>A0AAW0AXY1</accession>
<keyword evidence="2" id="KW-1185">Reference proteome</keyword>